<keyword evidence="3" id="KW-1185">Reference proteome</keyword>
<dbReference type="Gene3D" id="2.10.60.10">
    <property type="entry name" value="CD59"/>
    <property type="match status" value="1"/>
</dbReference>
<keyword evidence="1" id="KW-0472">Membrane</keyword>
<dbReference type="InterPro" id="IPR045860">
    <property type="entry name" value="Snake_toxin-like_sf"/>
</dbReference>
<dbReference type="EMBL" id="GG738890">
    <property type="protein sequence ID" value="EFC40757.1"/>
    <property type="molecule type" value="Genomic_DNA"/>
</dbReference>
<dbReference type="Proteomes" id="UP000006671">
    <property type="component" value="Unassembled WGS sequence"/>
</dbReference>
<keyword evidence="1" id="KW-0812">Transmembrane</keyword>
<dbReference type="VEuPathDB" id="AmoebaDB:NAEGRDRAFT_71329"/>
<dbReference type="SUPFAM" id="SSF57302">
    <property type="entry name" value="Snake toxin-like"/>
    <property type="match status" value="1"/>
</dbReference>
<feature type="transmembrane region" description="Helical" evidence="1">
    <location>
        <begin position="7"/>
        <end position="26"/>
    </location>
</feature>
<dbReference type="GeneID" id="8864602"/>
<proteinExistence type="predicted"/>
<feature type="transmembrane region" description="Helical" evidence="1">
    <location>
        <begin position="116"/>
        <end position="134"/>
    </location>
</feature>
<evidence type="ECO:0000256" key="1">
    <source>
        <dbReference type="SAM" id="Phobius"/>
    </source>
</evidence>
<dbReference type="InParanoid" id="D2VQS4"/>
<evidence type="ECO:0000313" key="3">
    <source>
        <dbReference type="Proteomes" id="UP000006671"/>
    </source>
</evidence>
<accession>D2VQS4</accession>
<name>D2VQS4_NAEGR</name>
<keyword evidence="1" id="KW-1133">Transmembrane helix</keyword>
<evidence type="ECO:0000313" key="2">
    <source>
        <dbReference type="EMBL" id="EFC40757.1"/>
    </source>
</evidence>
<protein>
    <submittedName>
        <fullName evidence="2">Predicted protein</fullName>
    </submittedName>
</protein>
<sequence length="135" mass="14615">MFLKRNYTSSFIFTFIAMMGVILLISHVSEALKCYNGIFIGIINQSTLNLTTITTSEVNHVCYSYKVAMDGVMNAFGEMTSTECSSIKAKSSPHFDVVCCSTDMCNNGISGNTSSASTATVSFIAMIFILIGNIL</sequence>
<dbReference type="KEGG" id="ngr:NAEGRDRAFT_71329"/>
<organism evidence="3">
    <name type="scientific">Naegleria gruberi</name>
    <name type="common">Amoeba</name>
    <dbReference type="NCBI Taxonomy" id="5762"/>
    <lineage>
        <taxon>Eukaryota</taxon>
        <taxon>Discoba</taxon>
        <taxon>Heterolobosea</taxon>
        <taxon>Tetramitia</taxon>
        <taxon>Eutetramitia</taxon>
        <taxon>Vahlkampfiidae</taxon>
        <taxon>Naegleria</taxon>
    </lineage>
</organism>
<reference evidence="2 3" key="1">
    <citation type="journal article" date="2010" name="Cell">
        <title>The genome of Naegleria gruberi illuminates early eukaryotic versatility.</title>
        <authorList>
            <person name="Fritz-Laylin L.K."/>
            <person name="Prochnik S.E."/>
            <person name="Ginger M.L."/>
            <person name="Dacks J.B."/>
            <person name="Carpenter M.L."/>
            <person name="Field M.C."/>
            <person name="Kuo A."/>
            <person name="Paredez A."/>
            <person name="Chapman J."/>
            <person name="Pham J."/>
            <person name="Shu S."/>
            <person name="Neupane R."/>
            <person name="Cipriano M."/>
            <person name="Mancuso J."/>
            <person name="Tu H."/>
            <person name="Salamov A."/>
            <person name="Lindquist E."/>
            <person name="Shapiro H."/>
            <person name="Lucas S."/>
            <person name="Grigoriev I.V."/>
            <person name="Cande W.Z."/>
            <person name="Fulton C."/>
            <person name="Rokhsar D.S."/>
            <person name="Dawson S.C."/>
        </authorList>
    </citation>
    <scope>NUCLEOTIDE SEQUENCE [LARGE SCALE GENOMIC DNA]</scope>
    <source>
        <strain evidence="2 3">NEG-M</strain>
    </source>
</reference>
<dbReference type="AlphaFoldDB" id="D2VQS4"/>
<dbReference type="RefSeq" id="XP_002673501.1">
    <property type="nucleotide sequence ID" value="XM_002673455.1"/>
</dbReference>
<gene>
    <name evidence="2" type="ORF">NAEGRDRAFT_71329</name>
</gene>